<proteinExistence type="predicted"/>
<dbReference type="EMBL" id="BK015705">
    <property type="protein sequence ID" value="DAE21001.1"/>
    <property type="molecule type" value="Genomic_DNA"/>
</dbReference>
<reference evidence="1" key="1">
    <citation type="journal article" date="2021" name="Proc. Natl. Acad. Sci. U.S.A.">
        <title>A Catalog of Tens of Thousands of Viruses from Human Metagenomes Reveals Hidden Associations with Chronic Diseases.</title>
        <authorList>
            <person name="Tisza M.J."/>
            <person name="Buck C.B."/>
        </authorList>
    </citation>
    <scope>NUCLEOTIDE SEQUENCE</scope>
    <source>
        <strain evidence="1">CtMgQ24</strain>
    </source>
</reference>
<name>A0A8S5QQC1_9CAUD</name>
<protein>
    <submittedName>
        <fullName evidence="1">Uncharacterized protein</fullName>
    </submittedName>
</protein>
<organism evidence="1">
    <name type="scientific">Siphoviridae sp. ctMgQ24</name>
    <dbReference type="NCBI Taxonomy" id="2826263"/>
    <lineage>
        <taxon>Viruses</taxon>
        <taxon>Duplodnaviria</taxon>
        <taxon>Heunggongvirae</taxon>
        <taxon>Uroviricota</taxon>
        <taxon>Caudoviricetes</taxon>
    </lineage>
</organism>
<accession>A0A8S5QQC1</accession>
<evidence type="ECO:0000313" key="1">
    <source>
        <dbReference type="EMBL" id="DAE21001.1"/>
    </source>
</evidence>
<sequence>MKKGTTVESGYDVKGRWHLKLRKAKGKFTLDEIIEAAKEWEEDYYAVIIKAMSDETAQYYDDDLEGDYVTLYRATDFISKEV</sequence>